<keyword evidence="5" id="KW-1185">Reference proteome</keyword>
<dbReference type="PROSITE" id="PS51371">
    <property type="entry name" value="CBS"/>
    <property type="match status" value="2"/>
</dbReference>
<dbReference type="SUPFAM" id="SSF54631">
    <property type="entry name" value="CBS-domain pair"/>
    <property type="match status" value="1"/>
</dbReference>
<reference evidence="4 5" key="1">
    <citation type="submission" date="2020-04" db="EMBL/GenBank/DDBJ databases">
        <authorList>
            <person name="Klaysubun C."/>
            <person name="Duangmal K."/>
            <person name="Lipun K."/>
        </authorList>
    </citation>
    <scope>NUCLEOTIDE SEQUENCE [LARGE SCALE GENOMIC DNA]</scope>
    <source>
        <strain evidence="4 5">K10HN5</strain>
    </source>
</reference>
<keyword evidence="1 2" id="KW-0129">CBS domain</keyword>
<protein>
    <submittedName>
        <fullName evidence="4">CBS domain-containing protein</fullName>
    </submittedName>
</protein>
<feature type="domain" description="CBS" evidence="3">
    <location>
        <begin position="25"/>
        <end position="81"/>
    </location>
</feature>
<evidence type="ECO:0000259" key="3">
    <source>
        <dbReference type="PROSITE" id="PS51371"/>
    </source>
</evidence>
<gene>
    <name evidence="4" type="ORF">HF526_10605</name>
</gene>
<dbReference type="InterPro" id="IPR051257">
    <property type="entry name" value="Diverse_CBS-Domain"/>
</dbReference>
<dbReference type="Proteomes" id="UP000820669">
    <property type="component" value="Unassembled WGS sequence"/>
</dbReference>
<dbReference type="InterPro" id="IPR046342">
    <property type="entry name" value="CBS_dom_sf"/>
</dbReference>
<dbReference type="PANTHER" id="PTHR43080">
    <property type="entry name" value="CBS DOMAIN-CONTAINING PROTEIN CBSX3, MITOCHONDRIAL"/>
    <property type="match status" value="1"/>
</dbReference>
<comment type="caution">
    <text evidence="4">The sequence shown here is derived from an EMBL/GenBank/DDBJ whole genome shotgun (WGS) entry which is preliminary data.</text>
</comment>
<proteinExistence type="predicted"/>
<evidence type="ECO:0000313" key="4">
    <source>
        <dbReference type="EMBL" id="NMH97757.1"/>
    </source>
</evidence>
<evidence type="ECO:0000313" key="5">
    <source>
        <dbReference type="Proteomes" id="UP000820669"/>
    </source>
</evidence>
<sequence>MATPPIRLAAPPESVDDDPLVTEMMTTRLAAIVPAAPLSTALELMASTGVRHLPVVDGPRCLGLVLEADVVRCLAQAPGPLGDGAPLLVGDICRPTVPLTVRMRRSDAARRMEATGSDAVLVAAHGRLVGIVTATDLIRSLAGRAAPRPGAPEDRR</sequence>
<dbReference type="SMART" id="SM00116">
    <property type="entry name" value="CBS"/>
    <property type="match status" value="2"/>
</dbReference>
<name>A0ABX1SA53_9PSEU</name>
<accession>A0ABX1SA53</accession>
<evidence type="ECO:0000256" key="2">
    <source>
        <dbReference type="PROSITE-ProRule" id="PRU00703"/>
    </source>
</evidence>
<dbReference type="InterPro" id="IPR000644">
    <property type="entry name" value="CBS_dom"/>
</dbReference>
<dbReference type="RefSeq" id="WP_169381206.1">
    <property type="nucleotide sequence ID" value="NZ_JAAXLA010000015.1"/>
</dbReference>
<evidence type="ECO:0000256" key="1">
    <source>
        <dbReference type="ARBA" id="ARBA00023122"/>
    </source>
</evidence>
<dbReference type="PANTHER" id="PTHR43080:SF2">
    <property type="entry name" value="CBS DOMAIN-CONTAINING PROTEIN"/>
    <property type="match status" value="1"/>
</dbReference>
<dbReference type="Pfam" id="PF00571">
    <property type="entry name" value="CBS"/>
    <property type="match status" value="2"/>
</dbReference>
<organism evidence="4 5">
    <name type="scientific">Pseudonocardia acidicola</name>
    <dbReference type="NCBI Taxonomy" id="2724939"/>
    <lineage>
        <taxon>Bacteria</taxon>
        <taxon>Bacillati</taxon>
        <taxon>Actinomycetota</taxon>
        <taxon>Actinomycetes</taxon>
        <taxon>Pseudonocardiales</taxon>
        <taxon>Pseudonocardiaceae</taxon>
        <taxon>Pseudonocardia</taxon>
    </lineage>
</organism>
<feature type="domain" description="CBS" evidence="3">
    <location>
        <begin position="92"/>
        <end position="148"/>
    </location>
</feature>
<dbReference type="Gene3D" id="3.10.580.10">
    <property type="entry name" value="CBS-domain"/>
    <property type="match status" value="2"/>
</dbReference>
<dbReference type="EMBL" id="JAAXLA010000015">
    <property type="protein sequence ID" value="NMH97757.1"/>
    <property type="molecule type" value="Genomic_DNA"/>
</dbReference>